<dbReference type="InterPro" id="IPR018275">
    <property type="entry name" value="Ribosomal_bS18_CS"/>
</dbReference>
<evidence type="ECO:0000313" key="8">
    <source>
        <dbReference type="Proteomes" id="UP000199400"/>
    </source>
</evidence>
<evidence type="ECO:0000256" key="1">
    <source>
        <dbReference type="ARBA" id="ARBA00005589"/>
    </source>
</evidence>
<dbReference type="PROSITE" id="PS00057">
    <property type="entry name" value="RIBOSOMAL_S18"/>
    <property type="match status" value="1"/>
</dbReference>
<proteinExistence type="inferred from homology"/>
<dbReference type="SUPFAM" id="SSF46911">
    <property type="entry name" value="Ribosomal protein S18"/>
    <property type="match status" value="1"/>
</dbReference>
<keyword evidence="8" id="KW-1185">Reference proteome</keyword>
<dbReference type="HAMAP" id="MF_00270">
    <property type="entry name" value="Ribosomal_bS18"/>
    <property type="match status" value="1"/>
</dbReference>
<dbReference type="EMBL" id="FOMX01000029">
    <property type="protein sequence ID" value="SFF10339.1"/>
    <property type="molecule type" value="Genomic_DNA"/>
</dbReference>
<protein>
    <recommendedName>
        <fullName evidence="4 5">Small ribosomal subunit protein bS18</fullName>
    </recommendedName>
</protein>
<keyword evidence="5" id="KW-0694">RNA-binding</keyword>
<dbReference type="GO" id="GO:0022627">
    <property type="term" value="C:cytosolic small ribosomal subunit"/>
    <property type="evidence" value="ECO:0007669"/>
    <property type="project" value="TreeGrafter"/>
</dbReference>
<comment type="subunit">
    <text evidence="5">Part of the 30S ribosomal subunit. Forms a tight heterodimer with protein bS6.</text>
</comment>
<evidence type="ECO:0000256" key="4">
    <source>
        <dbReference type="ARBA" id="ARBA00035141"/>
    </source>
</evidence>
<evidence type="ECO:0000256" key="6">
    <source>
        <dbReference type="RuleBase" id="RU003910"/>
    </source>
</evidence>
<dbReference type="Gene3D" id="4.10.640.10">
    <property type="entry name" value="Ribosomal protein S18"/>
    <property type="match status" value="1"/>
</dbReference>
<sequence length="79" mass="8728">MSDEKTSSRPSKASRASLLASDKTLVIDYKNPQLLRAFLTDRGKIVPARISGVTAKQQRQITKAVKRARMLALLPYTVA</sequence>
<dbReference type="GO" id="GO:0070181">
    <property type="term" value="F:small ribosomal subunit rRNA binding"/>
    <property type="evidence" value="ECO:0007669"/>
    <property type="project" value="TreeGrafter"/>
</dbReference>
<dbReference type="NCBIfam" id="TIGR00165">
    <property type="entry name" value="S18"/>
    <property type="match status" value="1"/>
</dbReference>
<dbReference type="PANTHER" id="PTHR13479:SF40">
    <property type="entry name" value="SMALL RIBOSOMAL SUBUNIT PROTEIN BS18M"/>
    <property type="match status" value="1"/>
</dbReference>
<dbReference type="GO" id="GO:0006412">
    <property type="term" value="P:translation"/>
    <property type="evidence" value="ECO:0007669"/>
    <property type="project" value="UniProtKB-UniRule"/>
</dbReference>
<comment type="function">
    <text evidence="5">Binds as a heterodimer with protein bS6 to the central domain of the 16S rRNA, where it helps stabilize the platform of the 30S subunit.</text>
</comment>
<dbReference type="STRING" id="54.SAMN02745121_06929"/>
<reference evidence="8" key="1">
    <citation type="submission" date="2016-10" db="EMBL/GenBank/DDBJ databases">
        <authorList>
            <person name="Varghese N."/>
            <person name="Submissions S."/>
        </authorList>
    </citation>
    <scope>NUCLEOTIDE SEQUENCE [LARGE SCALE GENOMIC DNA]</scope>
    <source>
        <strain evidence="8">ATCC 25963</strain>
    </source>
</reference>
<evidence type="ECO:0000256" key="2">
    <source>
        <dbReference type="ARBA" id="ARBA00022980"/>
    </source>
</evidence>
<dbReference type="GO" id="GO:0003735">
    <property type="term" value="F:structural constituent of ribosome"/>
    <property type="evidence" value="ECO:0007669"/>
    <property type="project" value="InterPro"/>
</dbReference>
<keyword evidence="2 5" id="KW-0689">Ribosomal protein</keyword>
<dbReference type="InterPro" id="IPR036870">
    <property type="entry name" value="Ribosomal_bS18_sf"/>
</dbReference>
<keyword evidence="5" id="KW-0699">rRNA-binding</keyword>
<dbReference type="PANTHER" id="PTHR13479">
    <property type="entry name" value="30S RIBOSOMAL PROTEIN S18"/>
    <property type="match status" value="1"/>
</dbReference>
<evidence type="ECO:0000256" key="3">
    <source>
        <dbReference type="ARBA" id="ARBA00023274"/>
    </source>
</evidence>
<dbReference type="Proteomes" id="UP000199400">
    <property type="component" value="Unassembled WGS sequence"/>
</dbReference>
<dbReference type="InterPro" id="IPR001648">
    <property type="entry name" value="Ribosomal_bS18"/>
</dbReference>
<dbReference type="Pfam" id="PF01084">
    <property type="entry name" value="Ribosomal_S18"/>
    <property type="match status" value="1"/>
</dbReference>
<name>A0A1I2FZU5_9BACT</name>
<evidence type="ECO:0000256" key="5">
    <source>
        <dbReference type="HAMAP-Rule" id="MF_00270"/>
    </source>
</evidence>
<dbReference type="RefSeq" id="WP_096332290.1">
    <property type="nucleotide sequence ID" value="NZ_FOMX01000029.1"/>
</dbReference>
<gene>
    <name evidence="5" type="primary">rpsR</name>
    <name evidence="7" type="ORF">SAMN02745121_06929</name>
</gene>
<dbReference type="OrthoDB" id="9812008at2"/>
<accession>A0A1I2FZU5</accession>
<organism evidence="7 8">
    <name type="scientific">Nannocystis exedens</name>
    <dbReference type="NCBI Taxonomy" id="54"/>
    <lineage>
        <taxon>Bacteria</taxon>
        <taxon>Pseudomonadati</taxon>
        <taxon>Myxococcota</taxon>
        <taxon>Polyangia</taxon>
        <taxon>Nannocystales</taxon>
        <taxon>Nannocystaceae</taxon>
        <taxon>Nannocystis</taxon>
    </lineage>
</organism>
<evidence type="ECO:0000313" key="7">
    <source>
        <dbReference type="EMBL" id="SFF10339.1"/>
    </source>
</evidence>
<comment type="similarity">
    <text evidence="1 5 6">Belongs to the bacterial ribosomal protein bS18 family.</text>
</comment>
<keyword evidence="3 5" id="KW-0687">Ribonucleoprotein</keyword>
<dbReference type="PRINTS" id="PR00974">
    <property type="entry name" value="RIBOSOMALS18"/>
</dbReference>
<dbReference type="AlphaFoldDB" id="A0A1I2FZU5"/>